<accession>A0A2I0C152</accession>
<dbReference type="EMBL" id="QFXU01000012">
    <property type="protein sequence ID" value="KAF4329654.1"/>
    <property type="molecule type" value="Genomic_DNA"/>
</dbReference>
<organism evidence="8 9">
    <name type="scientific">Plasmodium falciparum (isolate NF54)</name>
    <dbReference type="NCBI Taxonomy" id="5843"/>
    <lineage>
        <taxon>Eukaryota</taxon>
        <taxon>Sar</taxon>
        <taxon>Alveolata</taxon>
        <taxon>Apicomplexa</taxon>
        <taxon>Aconoidasida</taxon>
        <taxon>Haemosporida</taxon>
        <taxon>Plasmodiidae</taxon>
        <taxon>Plasmodium</taxon>
        <taxon>Plasmodium (Laverania)</taxon>
    </lineage>
</organism>
<feature type="compositionally biased region" description="Pro residues" evidence="2">
    <location>
        <begin position="487"/>
        <end position="503"/>
    </location>
</feature>
<dbReference type="InterPro" id="IPR044932">
    <property type="entry name" value="PfEMP1_ATS_sf"/>
</dbReference>
<feature type="domain" description="Duffy-binding-like" evidence="3">
    <location>
        <begin position="261"/>
        <end position="401"/>
    </location>
</feature>
<feature type="domain" description="Duffy-binding-like" evidence="6">
    <location>
        <begin position="11"/>
        <end position="154"/>
    </location>
</feature>
<name>A0A2I0C152_PLAFO</name>
<reference evidence="8 9" key="1">
    <citation type="submission" date="2017-11" db="EMBL/GenBank/DDBJ databases">
        <title>Plasmodium falciparum NF54 genome assembly.</title>
        <authorList>
            <person name="Bryant J.M."/>
            <person name="Baumgarten S."/>
            <person name="Scheidig-Benatar C."/>
            <person name="Scherf A."/>
        </authorList>
    </citation>
    <scope>NUCLEOTIDE SEQUENCE [LARGE SCALE GENOMIC DNA]</scope>
    <source>
        <strain evidence="8">NF54</strain>
    </source>
</reference>
<dbReference type="InterPro" id="IPR004258">
    <property type="entry name" value="DBL"/>
</dbReference>
<comment type="caution">
    <text evidence="8">The sequence shown here is derived from an EMBL/GenBank/DDBJ whole genome shotgun (WGS) entry which is preliminary data.</text>
</comment>
<feature type="compositionally biased region" description="Acidic residues" evidence="2">
    <location>
        <begin position="412"/>
        <end position="425"/>
    </location>
</feature>
<reference evidence="7 10" key="2">
    <citation type="submission" date="2018-05" db="EMBL/GenBank/DDBJ databases">
        <title>Genome assembly of Plasmodium falciparum NF54 DiCre.</title>
        <authorList>
            <person name="Baumgarten S."/>
            <person name="Treeck M."/>
            <person name="Scherf A."/>
        </authorList>
    </citation>
    <scope>NUCLEOTIDE SEQUENCE [LARGE SCALE GENOMIC DNA]</scope>
    <source>
        <strain evidence="7">NF54</strain>
    </source>
</reference>
<feature type="compositionally biased region" description="Basic and acidic residues" evidence="2">
    <location>
        <begin position="394"/>
        <end position="408"/>
    </location>
</feature>
<feature type="region of interest" description="Disordered" evidence="2">
    <location>
        <begin position="455"/>
        <end position="513"/>
    </location>
</feature>
<feature type="compositionally biased region" description="Basic and acidic residues" evidence="2">
    <location>
        <begin position="472"/>
        <end position="486"/>
    </location>
</feature>
<dbReference type="InterPro" id="IPR041480">
    <property type="entry name" value="CIDR1_gamma"/>
</dbReference>
<evidence type="ECO:0000313" key="9">
    <source>
        <dbReference type="Proteomes" id="UP000232684"/>
    </source>
</evidence>
<evidence type="ECO:0000259" key="4">
    <source>
        <dbReference type="Pfam" id="PF15445"/>
    </source>
</evidence>
<dbReference type="InterPro" id="IPR054595">
    <property type="entry name" value="DBL_C"/>
</dbReference>
<gene>
    <name evidence="8" type="ORF">CK202_0003</name>
    <name evidence="7" type="ORF">CYL21_5675</name>
</gene>
<feature type="region of interest" description="Disordered" evidence="2">
    <location>
        <begin position="394"/>
        <end position="430"/>
    </location>
</feature>
<dbReference type="EMBL" id="NYMT01000001">
    <property type="protein sequence ID" value="PKC49315.1"/>
    <property type="molecule type" value="Genomic_DNA"/>
</dbReference>
<evidence type="ECO:0000259" key="5">
    <source>
        <dbReference type="Pfam" id="PF18562"/>
    </source>
</evidence>
<evidence type="ECO:0000313" key="7">
    <source>
        <dbReference type="EMBL" id="KAF4329654.1"/>
    </source>
</evidence>
<feature type="domain" description="Cysteine-rich interdomain region 1 gamma" evidence="5">
    <location>
        <begin position="199"/>
        <end position="249"/>
    </location>
</feature>
<dbReference type="InterPro" id="IPR029211">
    <property type="entry name" value="PfEMP1_ATS"/>
</dbReference>
<dbReference type="FunFam" id="1.10.1900.40:FF:000002">
    <property type="entry name" value="Erythrocyte membrane protein 1, PfEMP1"/>
    <property type="match status" value="1"/>
</dbReference>
<dbReference type="Proteomes" id="UP000232684">
    <property type="component" value="Unassembled WGS sequence"/>
</dbReference>
<dbReference type="Pfam" id="PF03011">
    <property type="entry name" value="PFEMP"/>
    <property type="match status" value="1"/>
</dbReference>
<dbReference type="FunFam" id="1.20.58.1930:FF:000001">
    <property type="entry name" value="Erythrocyte membrane protein 1, PfEMP1"/>
    <property type="match status" value="1"/>
</dbReference>
<dbReference type="Pfam" id="PF18562">
    <property type="entry name" value="CIDR1_gamma"/>
    <property type="match status" value="1"/>
</dbReference>
<dbReference type="FunFam" id="1.10.1900.40:FF:000001">
    <property type="entry name" value="Erythrocyte membrane protein 1"/>
    <property type="match status" value="1"/>
</dbReference>
<evidence type="ECO:0000313" key="10">
    <source>
        <dbReference type="Proteomes" id="UP000754359"/>
    </source>
</evidence>
<evidence type="ECO:0000256" key="2">
    <source>
        <dbReference type="SAM" id="MobiDB-lite"/>
    </source>
</evidence>
<dbReference type="Gene3D" id="1.20.58.1930">
    <property type="match status" value="1"/>
</dbReference>
<dbReference type="Pfam" id="PF22672">
    <property type="entry name" value="DBL_C"/>
    <property type="match status" value="1"/>
</dbReference>
<dbReference type="Gene3D" id="1.10.1900.40">
    <property type="entry name" value="Acidic terminal segments, variant surface antigen of PfEMP1"/>
    <property type="match status" value="2"/>
</dbReference>
<evidence type="ECO:0000259" key="3">
    <source>
        <dbReference type="Pfam" id="PF03011"/>
    </source>
</evidence>
<dbReference type="SUPFAM" id="SSF140924">
    <property type="entry name" value="Duffy binding domain-like"/>
    <property type="match status" value="2"/>
</dbReference>
<evidence type="ECO:0000256" key="1">
    <source>
        <dbReference type="SAM" id="Coils"/>
    </source>
</evidence>
<feature type="coiled-coil region" evidence="1">
    <location>
        <begin position="822"/>
        <end position="849"/>
    </location>
</feature>
<sequence>TRPPYFRYLEEWGETFCRERKKRLEKIKENCYRNGGRGDKQYSGDGEACDRTDTSNKGLFADLESSSCPKSCGLYKRWIEKKKTEYEKQKKEYSEQQKKCVNGSNNHRNGFCGTVTTSTTAGDFLKTLTSCSKKDSESAQDEIKFDDDKTFKHTDYCDPCSKFIVKCENGKCSNGDGTKVNCNGNNKTITAEDINGSTADIGMLVSDDSPNGFDGDLDECEKADIFNGIKKEQWKCRNVCGYVVCKLEKVNEKHIIQIRALIKRWLEYLFEDYNRIRKKLNHCMNSSEQTICTNGCVEQWINLKKQEWENIKTRFIEQYNYNDTEMKSSFRSFLETLITQIAAIIDKGNHNGLVKLVKSVKCNCGNNSQNGKEGEDNDLVKCLLDKLGEKAKTCEQKHQNSDKTEKPCQESSPDDEEPLEEEEEYTVGKEKVGNKAPAFCEIKKIKEEVKEEEKCEAATAPPKEPAQPALDTESKTKANEEAKPPEPVKPAQPLPQPPSPVPPNQSDQPTNSISDILSSTIPFGIAIALTSIVFLFLKVINIVKKTKSTIDLLRVINIPKSDYDIPTKLSPNRYIPYTSGKYRGKRYIYLEGDSGTDSGYTDHYSDITSSSESEYEELDINDIYAPRAPKYKTLIEVVLEPSGKNTTASGKNTPSDTQNDIQSDGIPSSKITDNEWNTLKDEFISNMLQNTQNTEPNMLGYNVDNNTNPKTLHVGMEEKPFITSIHDRNLYTGEEYNYNVNMVNSMDDPKYVSNNVYSGIDLINDSLNSGNQHIDIYDEVLKRKENELFGTNHVKQTSIHSVAKLTNSDPIHNQLELFHKWLDRHRDMCEKLKNDNERLAKLKEKWENETHSGNIHPSDSNKTLNTDVSIQIHMDNPKTTNEFTYVDSNPNQVDDTYVDSNPDNSSMDTILEDLDKPFNEPYYYDMYDDDIYYDVNDHDASTVDSNNMDVPSKVQIEMDINTKLVKEKYPIADVWDI</sequence>
<dbReference type="SMR" id="A0A2I0C152"/>
<dbReference type="Pfam" id="PF15445">
    <property type="entry name" value="ATS"/>
    <property type="match status" value="1"/>
</dbReference>
<dbReference type="Gene3D" id="1.20.58.830">
    <property type="match status" value="1"/>
</dbReference>
<dbReference type="AlphaFoldDB" id="A0A2I0C152"/>
<feature type="non-terminal residue" evidence="8">
    <location>
        <position position="1"/>
    </location>
</feature>
<dbReference type="Proteomes" id="UP000754359">
    <property type="component" value="Unassembled WGS sequence"/>
</dbReference>
<protein>
    <submittedName>
        <fullName evidence="8">Erythrocyte membrane protein 1 (PfEMP1)</fullName>
    </submittedName>
</protein>
<feature type="region of interest" description="Disordered" evidence="2">
    <location>
        <begin position="643"/>
        <end position="672"/>
    </location>
</feature>
<evidence type="ECO:0000259" key="6">
    <source>
        <dbReference type="Pfam" id="PF22672"/>
    </source>
</evidence>
<evidence type="ECO:0000313" key="8">
    <source>
        <dbReference type="EMBL" id="PKC49315.1"/>
    </source>
</evidence>
<feature type="compositionally biased region" description="Low complexity" evidence="2">
    <location>
        <begin position="457"/>
        <end position="469"/>
    </location>
</feature>
<keyword evidence="1" id="KW-0175">Coiled coil</keyword>
<proteinExistence type="predicted"/>
<feature type="domain" description="Plasmodium falciparum erythrocyte membrane protein 1 acidic terminal segment" evidence="4">
    <location>
        <begin position="520"/>
        <end position="977"/>
    </location>
</feature>